<feature type="binding site" evidence="7">
    <location>
        <position position="81"/>
    </location>
    <ligand>
        <name>Zn(2+)</name>
        <dbReference type="ChEBI" id="CHEBI:29105"/>
    </ligand>
</feature>
<evidence type="ECO:0000256" key="4">
    <source>
        <dbReference type="ARBA" id="ARBA00022833"/>
    </source>
</evidence>
<dbReference type="CDD" id="cd03378">
    <property type="entry name" value="beta_CA_cladeC"/>
    <property type="match status" value="1"/>
</dbReference>
<comment type="similarity">
    <text evidence="1 8">Belongs to the beta-class carbonic anhydrase family.</text>
</comment>
<feature type="binding site" evidence="7">
    <location>
        <position position="83"/>
    </location>
    <ligand>
        <name>Zn(2+)</name>
        <dbReference type="ChEBI" id="CHEBI:29105"/>
    </ligand>
</feature>
<dbReference type="GO" id="GO:0004089">
    <property type="term" value="F:carbonate dehydratase activity"/>
    <property type="evidence" value="ECO:0007669"/>
    <property type="project" value="UniProtKB-UniRule"/>
</dbReference>
<evidence type="ECO:0000256" key="8">
    <source>
        <dbReference type="RuleBase" id="RU003956"/>
    </source>
</evidence>
<dbReference type="AlphaFoldDB" id="A0A7S0VDS3"/>
<evidence type="ECO:0000256" key="3">
    <source>
        <dbReference type="ARBA" id="ARBA00022723"/>
    </source>
</evidence>
<comment type="function">
    <text evidence="8">Reversible hydration of carbon dioxide.</text>
</comment>
<dbReference type="PANTHER" id="PTHR11002:SF76">
    <property type="entry name" value="CARBONIC ANHYDRASE"/>
    <property type="match status" value="1"/>
</dbReference>
<dbReference type="Pfam" id="PF00484">
    <property type="entry name" value="Pro_CA"/>
    <property type="match status" value="1"/>
</dbReference>
<keyword evidence="4 7" id="KW-0862">Zinc</keyword>
<feature type="binding site" evidence="7">
    <location>
        <position position="134"/>
    </location>
    <ligand>
        <name>Zn(2+)</name>
        <dbReference type="ChEBI" id="CHEBI:29105"/>
    </ligand>
</feature>
<dbReference type="InterPro" id="IPR036874">
    <property type="entry name" value="Carbonic_anhydrase_sf"/>
</dbReference>
<dbReference type="PANTHER" id="PTHR11002">
    <property type="entry name" value="CARBONIC ANHYDRASE"/>
    <property type="match status" value="1"/>
</dbReference>
<reference evidence="9" key="1">
    <citation type="submission" date="2021-01" db="EMBL/GenBank/DDBJ databases">
        <authorList>
            <person name="Corre E."/>
            <person name="Pelletier E."/>
            <person name="Niang G."/>
            <person name="Scheremetjew M."/>
            <person name="Finn R."/>
            <person name="Kale V."/>
            <person name="Holt S."/>
            <person name="Cochrane G."/>
            <person name="Meng A."/>
            <person name="Brown T."/>
            <person name="Cohen L."/>
        </authorList>
    </citation>
    <scope>NUCLEOTIDE SEQUENCE</scope>
    <source>
        <strain evidence="9">SAG 63-3</strain>
    </source>
</reference>
<dbReference type="SMART" id="SM00947">
    <property type="entry name" value="Pro_CA"/>
    <property type="match status" value="1"/>
</dbReference>
<accession>A0A7S0VDS3</accession>
<dbReference type="Gene3D" id="3.40.1050.10">
    <property type="entry name" value="Carbonic anhydrase"/>
    <property type="match status" value="1"/>
</dbReference>
<gene>
    <name evidence="9" type="ORF">PPAR00522_LOCUS15150</name>
</gene>
<sequence>MGVGASFQAPPPQHFVQAPAVPLVPIPPYNPNAESPDQVLQRLLDGNRRFIAGQSIHPHQEKSRIIELCSGQKPFASILSCADSRVPCEIVFDAGFGDVFIIRVAGNIAAPEQVASLEYSILELGVKLIVILGHTKCGAVKAALKGERLPGFLEALIDQIDVAIIRSGNSNASAAGKISPQVVEQVVRENTLYQLERCMRSPVISEAIKNGTVKVVGAMYDLESGNVTLIRV</sequence>
<protein>
    <recommendedName>
        <fullName evidence="2 8">Carbonic anhydrase</fullName>
        <ecNumber evidence="2 8">4.2.1.1</ecNumber>
    </recommendedName>
    <alternativeName>
        <fullName evidence="8">Carbonate dehydratase</fullName>
    </alternativeName>
</protein>
<proteinExistence type="inferred from homology"/>
<evidence type="ECO:0000256" key="2">
    <source>
        <dbReference type="ARBA" id="ARBA00012925"/>
    </source>
</evidence>
<evidence type="ECO:0000256" key="6">
    <source>
        <dbReference type="ARBA" id="ARBA00048348"/>
    </source>
</evidence>
<feature type="binding site" evidence="7">
    <location>
        <position position="137"/>
    </location>
    <ligand>
        <name>Zn(2+)</name>
        <dbReference type="ChEBI" id="CHEBI:29105"/>
    </ligand>
</feature>
<dbReference type="InterPro" id="IPR001765">
    <property type="entry name" value="Carbonic_anhydrase"/>
</dbReference>
<dbReference type="SUPFAM" id="SSF53056">
    <property type="entry name" value="beta-carbonic anhydrase, cab"/>
    <property type="match status" value="1"/>
</dbReference>
<evidence type="ECO:0000313" key="9">
    <source>
        <dbReference type="EMBL" id="CAD8780910.1"/>
    </source>
</evidence>
<dbReference type="EC" id="4.2.1.1" evidence="2 8"/>
<evidence type="ECO:0000256" key="5">
    <source>
        <dbReference type="ARBA" id="ARBA00023239"/>
    </source>
</evidence>
<keyword evidence="3 7" id="KW-0479">Metal-binding</keyword>
<evidence type="ECO:0000256" key="7">
    <source>
        <dbReference type="PIRSR" id="PIRSR601765-1"/>
    </source>
</evidence>
<comment type="cofactor">
    <cofactor evidence="7">
        <name>Zn(2+)</name>
        <dbReference type="ChEBI" id="CHEBI:29105"/>
    </cofactor>
    <text evidence="7">Binds 1 zinc ion per subunit.</text>
</comment>
<dbReference type="GO" id="GO:0008270">
    <property type="term" value="F:zinc ion binding"/>
    <property type="evidence" value="ECO:0007669"/>
    <property type="project" value="UniProtKB-UniRule"/>
</dbReference>
<evidence type="ECO:0000256" key="1">
    <source>
        <dbReference type="ARBA" id="ARBA00006217"/>
    </source>
</evidence>
<organism evidence="9">
    <name type="scientific">Polytomella parva</name>
    <dbReference type="NCBI Taxonomy" id="51329"/>
    <lineage>
        <taxon>Eukaryota</taxon>
        <taxon>Viridiplantae</taxon>
        <taxon>Chlorophyta</taxon>
        <taxon>core chlorophytes</taxon>
        <taxon>Chlorophyceae</taxon>
        <taxon>CS clade</taxon>
        <taxon>Chlamydomonadales</taxon>
        <taxon>Chlamydomonadaceae</taxon>
        <taxon>Polytomella</taxon>
    </lineage>
</organism>
<name>A0A7S0VDS3_9CHLO</name>
<dbReference type="EMBL" id="HBFM01023385">
    <property type="protein sequence ID" value="CAD8780910.1"/>
    <property type="molecule type" value="Transcribed_RNA"/>
</dbReference>
<keyword evidence="5 8" id="KW-0456">Lyase</keyword>
<comment type="catalytic activity">
    <reaction evidence="6 8">
        <text>hydrogencarbonate + H(+) = CO2 + H2O</text>
        <dbReference type="Rhea" id="RHEA:10748"/>
        <dbReference type="ChEBI" id="CHEBI:15377"/>
        <dbReference type="ChEBI" id="CHEBI:15378"/>
        <dbReference type="ChEBI" id="CHEBI:16526"/>
        <dbReference type="ChEBI" id="CHEBI:17544"/>
        <dbReference type="EC" id="4.2.1.1"/>
    </reaction>
</comment>